<evidence type="ECO:0000256" key="1">
    <source>
        <dbReference type="ARBA" id="ARBA00011046"/>
    </source>
</evidence>
<protein>
    <submittedName>
        <fullName evidence="5">BlaI/MecI/CopY family transcriptional regulator</fullName>
    </submittedName>
</protein>
<gene>
    <name evidence="5" type="ORF">QQX02_01000</name>
</gene>
<dbReference type="Gene3D" id="6.10.140.850">
    <property type="match status" value="1"/>
</dbReference>
<reference evidence="5" key="1">
    <citation type="submission" date="2023-06" db="EMBL/GenBank/DDBJ databases">
        <title>Egi l300058.</title>
        <authorList>
            <person name="Gao L."/>
            <person name="Fang B.-Z."/>
            <person name="Li W.-J."/>
        </authorList>
    </citation>
    <scope>NUCLEOTIDE SEQUENCE</scope>
    <source>
        <strain evidence="5">EGI L300058</strain>
    </source>
</reference>
<dbReference type="Gene3D" id="1.10.10.10">
    <property type="entry name" value="Winged helix-like DNA-binding domain superfamily/Winged helix DNA-binding domain"/>
    <property type="match status" value="1"/>
</dbReference>
<name>A0ABT8GDJ5_9MICO</name>
<keyword evidence="3" id="KW-0238">DNA-binding</keyword>
<comment type="caution">
    <text evidence="5">The sequence shown here is derived from an EMBL/GenBank/DDBJ whole genome shotgun (WGS) entry which is preliminary data.</text>
</comment>
<dbReference type="InterPro" id="IPR036388">
    <property type="entry name" value="WH-like_DNA-bd_sf"/>
</dbReference>
<evidence type="ECO:0000313" key="6">
    <source>
        <dbReference type="Proteomes" id="UP001172708"/>
    </source>
</evidence>
<keyword evidence="6" id="KW-1185">Reference proteome</keyword>
<accession>A0ABT8GDJ5</accession>
<evidence type="ECO:0000256" key="4">
    <source>
        <dbReference type="ARBA" id="ARBA00023163"/>
    </source>
</evidence>
<evidence type="ECO:0000256" key="2">
    <source>
        <dbReference type="ARBA" id="ARBA00023015"/>
    </source>
</evidence>
<dbReference type="RefSeq" id="WP_301140656.1">
    <property type="nucleotide sequence ID" value="NZ_JAUHQA010000001.1"/>
</dbReference>
<organism evidence="5 6">
    <name type="scientific">Demequina muriae</name>
    <dbReference type="NCBI Taxonomy" id="3051664"/>
    <lineage>
        <taxon>Bacteria</taxon>
        <taxon>Bacillati</taxon>
        <taxon>Actinomycetota</taxon>
        <taxon>Actinomycetes</taxon>
        <taxon>Micrococcales</taxon>
        <taxon>Demequinaceae</taxon>
        <taxon>Demequina</taxon>
    </lineage>
</organism>
<keyword evidence="4" id="KW-0804">Transcription</keyword>
<evidence type="ECO:0000256" key="3">
    <source>
        <dbReference type="ARBA" id="ARBA00023125"/>
    </source>
</evidence>
<dbReference type="InterPro" id="IPR005650">
    <property type="entry name" value="BlaI_family"/>
</dbReference>
<dbReference type="Pfam" id="PF03965">
    <property type="entry name" value="Penicillinase_R"/>
    <property type="match status" value="1"/>
</dbReference>
<dbReference type="Proteomes" id="UP001172708">
    <property type="component" value="Unassembled WGS sequence"/>
</dbReference>
<sequence length="130" mass="14443">MTDATTDPSCEPPRLGALEAQVMDVLWDQGPARIRDIIDVLPQDFAYTTIATVLGNLQRKCLVVPERSGRAVHFAARVAREEHTAAVMAHALESSPNRAASMLHFVESMNERDMALLRDYLQQRGGEAQR</sequence>
<dbReference type="PIRSF" id="PIRSF019455">
    <property type="entry name" value="CopR_AtkY"/>
    <property type="match status" value="1"/>
</dbReference>
<dbReference type="SUPFAM" id="SSF46785">
    <property type="entry name" value="Winged helix' DNA-binding domain"/>
    <property type="match status" value="1"/>
</dbReference>
<comment type="similarity">
    <text evidence="1">Belongs to the BlaI transcriptional regulatory family.</text>
</comment>
<dbReference type="EMBL" id="JAUHQA010000001">
    <property type="protein sequence ID" value="MDN4479500.1"/>
    <property type="molecule type" value="Genomic_DNA"/>
</dbReference>
<dbReference type="InterPro" id="IPR036390">
    <property type="entry name" value="WH_DNA-bd_sf"/>
</dbReference>
<keyword evidence="2" id="KW-0805">Transcription regulation</keyword>
<proteinExistence type="inferred from homology"/>
<evidence type="ECO:0000313" key="5">
    <source>
        <dbReference type="EMBL" id="MDN4479500.1"/>
    </source>
</evidence>